<protein>
    <recommendedName>
        <fullName evidence="2">Right handed beta helix domain-containing protein</fullName>
    </recommendedName>
</protein>
<dbReference type="AlphaFoldDB" id="X1I7C5"/>
<dbReference type="Gene3D" id="2.160.20.10">
    <property type="entry name" value="Single-stranded right-handed beta-helix, Pectin lyase-like"/>
    <property type="match status" value="1"/>
</dbReference>
<dbReference type="InterPro" id="IPR012334">
    <property type="entry name" value="Pectin_lyas_fold"/>
</dbReference>
<evidence type="ECO:0000313" key="1">
    <source>
        <dbReference type="EMBL" id="GAH53453.1"/>
    </source>
</evidence>
<dbReference type="SUPFAM" id="SSF51126">
    <property type="entry name" value="Pectin lyase-like"/>
    <property type="match status" value="1"/>
</dbReference>
<sequence>MNSYSDENSTLIKLSSPHSRIHIDNNWSAAAIAGICTGSDIYSDPYVIEDYEIDGGGSGVCILINNTNEYFRIQNCNFTNADKGIHLWNTSNGEIRNTTSNRLWST</sequence>
<proteinExistence type="predicted"/>
<dbReference type="EMBL" id="BARU01023466">
    <property type="protein sequence ID" value="GAH53453.1"/>
    <property type="molecule type" value="Genomic_DNA"/>
</dbReference>
<name>X1I7C5_9ZZZZ</name>
<reference evidence="1" key="1">
    <citation type="journal article" date="2014" name="Front. Microbiol.">
        <title>High frequency of phylogenetically diverse reductive dehalogenase-homologous genes in deep subseafloor sedimentary metagenomes.</title>
        <authorList>
            <person name="Kawai M."/>
            <person name="Futagami T."/>
            <person name="Toyoda A."/>
            <person name="Takaki Y."/>
            <person name="Nishi S."/>
            <person name="Hori S."/>
            <person name="Arai W."/>
            <person name="Tsubouchi T."/>
            <person name="Morono Y."/>
            <person name="Uchiyama I."/>
            <person name="Ito T."/>
            <person name="Fujiyama A."/>
            <person name="Inagaki F."/>
            <person name="Takami H."/>
        </authorList>
    </citation>
    <scope>NUCLEOTIDE SEQUENCE</scope>
    <source>
        <strain evidence="1">Expedition CK06-06</strain>
    </source>
</reference>
<dbReference type="InterPro" id="IPR011050">
    <property type="entry name" value="Pectin_lyase_fold/virulence"/>
</dbReference>
<accession>X1I7C5</accession>
<organism evidence="1">
    <name type="scientific">marine sediment metagenome</name>
    <dbReference type="NCBI Taxonomy" id="412755"/>
    <lineage>
        <taxon>unclassified sequences</taxon>
        <taxon>metagenomes</taxon>
        <taxon>ecological metagenomes</taxon>
    </lineage>
</organism>
<gene>
    <name evidence="1" type="ORF">S03H2_38082</name>
</gene>
<comment type="caution">
    <text evidence="1">The sequence shown here is derived from an EMBL/GenBank/DDBJ whole genome shotgun (WGS) entry which is preliminary data.</text>
</comment>
<feature type="non-terminal residue" evidence="1">
    <location>
        <position position="106"/>
    </location>
</feature>
<evidence type="ECO:0008006" key="2">
    <source>
        <dbReference type="Google" id="ProtNLM"/>
    </source>
</evidence>